<evidence type="ECO:0000256" key="2">
    <source>
        <dbReference type="ARBA" id="ARBA00023136"/>
    </source>
</evidence>
<dbReference type="PANTHER" id="PTHR12652">
    <property type="entry name" value="PEROXISOMAL BIOGENESIS FACTOR 11"/>
    <property type="match status" value="1"/>
</dbReference>
<evidence type="ECO:0000313" key="5">
    <source>
        <dbReference type="EMBL" id="CAD5122221.1"/>
    </source>
</evidence>
<comment type="caution">
    <text evidence="5">The sequence shown here is derived from an EMBL/GenBank/DDBJ whole genome shotgun (WGS) entry which is preliminary data.</text>
</comment>
<keyword evidence="1" id="KW-0962">Peroxisome biogenesis</keyword>
<keyword evidence="2" id="KW-0472">Membrane</keyword>
<name>A0A7I8W0Y0_9ANNE</name>
<dbReference type="PANTHER" id="PTHR12652:SF50">
    <property type="entry name" value="PEROXIN 11"/>
    <property type="match status" value="1"/>
</dbReference>
<accession>A0A7I8W0Y0</accession>
<dbReference type="Proteomes" id="UP000549394">
    <property type="component" value="Unassembled WGS sequence"/>
</dbReference>
<keyword evidence="3" id="KW-0576">Peroxisome</keyword>
<keyword evidence="6" id="KW-1185">Reference proteome</keyword>
<protein>
    <submittedName>
        <fullName evidence="5">DgyrCDS10672</fullName>
    </submittedName>
</protein>
<evidence type="ECO:0000256" key="1">
    <source>
        <dbReference type="ARBA" id="ARBA00022593"/>
    </source>
</evidence>
<dbReference type="AlphaFoldDB" id="A0A7I8W0Y0"/>
<dbReference type="EMBL" id="CAJFCJ010000016">
    <property type="protein sequence ID" value="CAD5122221.1"/>
    <property type="molecule type" value="Genomic_DNA"/>
</dbReference>
<dbReference type="GO" id="GO:0016559">
    <property type="term" value="P:peroxisome fission"/>
    <property type="evidence" value="ECO:0007669"/>
    <property type="project" value="InterPro"/>
</dbReference>
<dbReference type="OrthoDB" id="411017at2759"/>
<gene>
    <name evidence="5" type="ORF">DGYR_LOCUS10056</name>
</gene>
<proteinExistence type="predicted"/>
<sequence>MSLFVEIVKFNSQTNGRDKLFRLIQYFSRFCSYHSQDSMAVKMSNLEQAMSSTRKALRLGKTLDFLLATKKSLKLSDPLHKITITASKISLAVYMLADHVTWFAKLGLIKTDTTKWSHRAFKFWLLSIIFNLVRDLYELCNIYINERHRKKTPNTSNSGVSTFKRALKRHPEVAVDFLKNSADVVIPLSALGYCKCANKGITGLLGVISSLSAICAIVAPSLKLSPA</sequence>
<dbReference type="InterPro" id="IPR008733">
    <property type="entry name" value="PEX11"/>
</dbReference>
<comment type="subcellular location">
    <subcellularLocation>
        <location evidence="4">Peroxisome membrane</location>
    </subcellularLocation>
</comment>
<reference evidence="5 6" key="1">
    <citation type="submission" date="2020-08" db="EMBL/GenBank/DDBJ databases">
        <authorList>
            <person name="Hejnol A."/>
        </authorList>
    </citation>
    <scope>NUCLEOTIDE SEQUENCE [LARGE SCALE GENOMIC DNA]</scope>
</reference>
<evidence type="ECO:0000313" key="6">
    <source>
        <dbReference type="Proteomes" id="UP000549394"/>
    </source>
</evidence>
<evidence type="ECO:0000256" key="4">
    <source>
        <dbReference type="ARBA" id="ARBA00046271"/>
    </source>
</evidence>
<organism evidence="5 6">
    <name type="scientific">Dimorphilus gyrociliatus</name>
    <dbReference type="NCBI Taxonomy" id="2664684"/>
    <lineage>
        <taxon>Eukaryota</taxon>
        <taxon>Metazoa</taxon>
        <taxon>Spiralia</taxon>
        <taxon>Lophotrochozoa</taxon>
        <taxon>Annelida</taxon>
        <taxon>Polychaeta</taxon>
        <taxon>Polychaeta incertae sedis</taxon>
        <taxon>Dinophilidae</taxon>
        <taxon>Dimorphilus</taxon>
    </lineage>
</organism>
<dbReference type="GO" id="GO:0005778">
    <property type="term" value="C:peroxisomal membrane"/>
    <property type="evidence" value="ECO:0007669"/>
    <property type="project" value="UniProtKB-SubCell"/>
</dbReference>
<dbReference type="Pfam" id="PF05648">
    <property type="entry name" value="PEX11"/>
    <property type="match status" value="1"/>
</dbReference>
<evidence type="ECO:0000256" key="3">
    <source>
        <dbReference type="ARBA" id="ARBA00023140"/>
    </source>
</evidence>